<dbReference type="InterPro" id="IPR041921">
    <property type="entry name" value="NuoE_N"/>
</dbReference>
<feature type="binding site" evidence="10">
    <location>
        <position position="120"/>
    </location>
    <ligand>
        <name>[2Fe-2S] cluster</name>
        <dbReference type="ChEBI" id="CHEBI:190135"/>
    </ligand>
</feature>
<feature type="binding site" evidence="10">
    <location>
        <position position="116"/>
    </location>
    <ligand>
        <name>[2Fe-2S] cluster</name>
        <dbReference type="ChEBI" id="CHEBI:190135"/>
    </ligand>
</feature>
<dbReference type="GO" id="GO:0051537">
    <property type="term" value="F:2 iron, 2 sulfur cluster binding"/>
    <property type="evidence" value="ECO:0007669"/>
    <property type="project" value="UniProtKB-KW"/>
</dbReference>
<evidence type="ECO:0000256" key="5">
    <source>
        <dbReference type="ARBA" id="ARBA00023004"/>
    </source>
</evidence>
<keyword evidence="3 10" id="KW-0001">2Fe-2S</keyword>
<evidence type="ECO:0000256" key="1">
    <source>
        <dbReference type="ARBA" id="ARBA00010643"/>
    </source>
</evidence>
<dbReference type="CDD" id="cd03081">
    <property type="entry name" value="TRX_Fd_NuoE_FDH_gamma"/>
    <property type="match status" value="1"/>
</dbReference>
<dbReference type="STRING" id="1860122.A9404_02170"/>
<dbReference type="OrthoDB" id="9807941at2"/>
<dbReference type="Gene3D" id="3.40.30.10">
    <property type="entry name" value="Glutaredoxin"/>
    <property type="match status" value="1"/>
</dbReference>
<sequence>MSPETIHRQVADIIDQHRQKPGALLPILHAIQDTLGFVPPESVFQIALALNRSRAEVHGVITFYHHFRTTPPADHVIQVCRAEACQSMGSDQLVDHVSRRVATCRAGQFDVHPVYCLGLCASAPAMMIDDTLHARVSPQKFDQLVDRLEAHS</sequence>
<evidence type="ECO:0000256" key="2">
    <source>
        <dbReference type="ARBA" id="ARBA00019898"/>
    </source>
</evidence>
<dbReference type="Proteomes" id="UP000078596">
    <property type="component" value="Chromosome"/>
</dbReference>
<evidence type="ECO:0000256" key="3">
    <source>
        <dbReference type="ARBA" id="ARBA00022714"/>
    </source>
</evidence>
<comment type="cofactor">
    <cofactor evidence="9">
        <name>[2Fe-2S] cluster</name>
        <dbReference type="ChEBI" id="CHEBI:190135"/>
    </cofactor>
</comment>
<evidence type="ECO:0000313" key="12">
    <source>
        <dbReference type="Proteomes" id="UP000078596"/>
    </source>
</evidence>
<dbReference type="AlphaFoldDB" id="A0A191ZEQ1"/>
<evidence type="ECO:0000256" key="9">
    <source>
        <dbReference type="ARBA" id="ARBA00034078"/>
    </source>
</evidence>
<feature type="binding site" evidence="10">
    <location>
        <position position="80"/>
    </location>
    <ligand>
        <name>[2Fe-2S] cluster</name>
        <dbReference type="ChEBI" id="CHEBI:190135"/>
    </ligand>
</feature>
<feature type="binding site" evidence="10">
    <location>
        <position position="85"/>
    </location>
    <ligand>
        <name>[2Fe-2S] cluster</name>
        <dbReference type="ChEBI" id="CHEBI:190135"/>
    </ligand>
</feature>
<gene>
    <name evidence="11" type="ORF">A9404_02170</name>
</gene>
<name>A0A191ZEQ1_9GAMM</name>
<dbReference type="SUPFAM" id="SSF52833">
    <property type="entry name" value="Thioredoxin-like"/>
    <property type="match status" value="1"/>
</dbReference>
<dbReference type="InterPro" id="IPR028431">
    <property type="entry name" value="NADP_DH_HndA-like"/>
</dbReference>
<accession>A0A191ZEQ1</accession>
<evidence type="ECO:0000256" key="6">
    <source>
        <dbReference type="ARBA" id="ARBA00023014"/>
    </source>
</evidence>
<proteinExistence type="inferred from homology"/>
<dbReference type="PANTHER" id="PTHR43342:SF1">
    <property type="entry name" value="BIFURCATING [FEFE] HYDROGENASE GAMMA SUBUNIT"/>
    <property type="match status" value="1"/>
</dbReference>
<organism evidence="11 12">
    <name type="scientific">Halothiobacillus diazotrophicus</name>
    <dbReference type="NCBI Taxonomy" id="1860122"/>
    <lineage>
        <taxon>Bacteria</taxon>
        <taxon>Pseudomonadati</taxon>
        <taxon>Pseudomonadota</taxon>
        <taxon>Gammaproteobacteria</taxon>
        <taxon>Chromatiales</taxon>
        <taxon>Halothiobacillaceae</taxon>
        <taxon>Halothiobacillus</taxon>
    </lineage>
</organism>
<evidence type="ECO:0000313" key="11">
    <source>
        <dbReference type="EMBL" id="ANJ66342.1"/>
    </source>
</evidence>
<dbReference type="RefSeq" id="WP_066098252.1">
    <property type="nucleotide sequence ID" value="NZ_CP016027.1"/>
</dbReference>
<keyword evidence="5 10" id="KW-0408">Iron</keyword>
<keyword evidence="4 10" id="KW-0479">Metal-binding</keyword>
<dbReference type="KEGG" id="haz:A9404_02170"/>
<dbReference type="PIRSF" id="PIRSF000216">
    <property type="entry name" value="NADH_DH_24kDa"/>
    <property type="match status" value="1"/>
</dbReference>
<dbReference type="GO" id="GO:0046872">
    <property type="term" value="F:metal ion binding"/>
    <property type="evidence" value="ECO:0007669"/>
    <property type="project" value="UniProtKB-KW"/>
</dbReference>
<comment type="cofactor">
    <cofactor evidence="10">
        <name>[2Fe-2S] cluster</name>
        <dbReference type="ChEBI" id="CHEBI:190135"/>
    </cofactor>
    <text evidence="10">Binds 1 [2Fe-2S] cluster.</text>
</comment>
<evidence type="ECO:0000256" key="7">
    <source>
        <dbReference type="ARBA" id="ARBA00031580"/>
    </source>
</evidence>
<keyword evidence="12" id="KW-1185">Reference proteome</keyword>
<dbReference type="Gene3D" id="1.10.10.1590">
    <property type="entry name" value="NADH-quinone oxidoreductase subunit E"/>
    <property type="match status" value="1"/>
</dbReference>
<dbReference type="InterPro" id="IPR036249">
    <property type="entry name" value="Thioredoxin-like_sf"/>
</dbReference>
<dbReference type="Pfam" id="PF01257">
    <property type="entry name" value="2Fe-2S_thioredx"/>
    <property type="match status" value="1"/>
</dbReference>
<dbReference type="PANTHER" id="PTHR43342">
    <property type="entry name" value="NADH-QUINONE OXIDOREDUCTASE, E SUBUNIT"/>
    <property type="match status" value="1"/>
</dbReference>
<dbReference type="NCBIfam" id="NF004638">
    <property type="entry name" value="PRK05988.1"/>
    <property type="match status" value="1"/>
</dbReference>
<evidence type="ECO:0000256" key="4">
    <source>
        <dbReference type="ARBA" id="ARBA00022723"/>
    </source>
</evidence>
<dbReference type="InterPro" id="IPR002023">
    <property type="entry name" value="NuoE-like"/>
</dbReference>
<comment type="similarity">
    <text evidence="1">Belongs to the complex I 24 kDa subunit family.</text>
</comment>
<keyword evidence="6 10" id="KW-0411">Iron-sulfur</keyword>
<reference evidence="11 12" key="1">
    <citation type="submission" date="2016-06" db="EMBL/GenBank/DDBJ databases">
        <title>Insight into the functional genes involving in sulfur oxidation in Pearl River water.</title>
        <authorList>
            <person name="Luo J."/>
            <person name="Tan X."/>
            <person name="Lin W."/>
        </authorList>
    </citation>
    <scope>NUCLEOTIDE SEQUENCE [LARGE SCALE GENOMIC DNA]</scope>
    <source>
        <strain evidence="11 12">LS2</strain>
    </source>
</reference>
<protein>
    <recommendedName>
        <fullName evidence="2">NADH-quinone oxidoreductase subunit E</fullName>
    </recommendedName>
    <alternativeName>
        <fullName evidence="7">NADH dehydrogenase I subunit E</fullName>
    </alternativeName>
    <alternativeName>
        <fullName evidence="8">NDH-1 subunit E</fullName>
    </alternativeName>
</protein>
<dbReference type="EMBL" id="CP016027">
    <property type="protein sequence ID" value="ANJ66342.1"/>
    <property type="molecule type" value="Genomic_DNA"/>
</dbReference>
<evidence type="ECO:0000256" key="10">
    <source>
        <dbReference type="PIRSR" id="PIRSR000216-1"/>
    </source>
</evidence>
<evidence type="ECO:0000256" key="8">
    <source>
        <dbReference type="ARBA" id="ARBA00032788"/>
    </source>
</evidence>
<dbReference type="GO" id="GO:0016491">
    <property type="term" value="F:oxidoreductase activity"/>
    <property type="evidence" value="ECO:0007669"/>
    <property type="project" value="InterPro"/>
</dbReference>